<keyword evidence="4" id="KW-1185">Reference proteome</keyword>
<accession>A0A2T5BI36</accession>
<comment type="caution">
    <text evidence="3">The sequence shown here is derived from an EMBL/GenBank/DDBJ whole genome shotgun (WGS) entry which is preliminary data.</text>
</comment>
<evidence type="ECO:0000256" key="1">
    <source>
        <dbReference type="SAM" id="Phobius"/>
    </source>
</evidence>
<protein>
    <recommendedName>
        <fullName evidence="2">DUF1214 domain-containing protein</fullName>
    </recommendedName>
</protein>
<dbReference type="InterPro" id="IPR037049">
    <property type="entry name" value="DUF1214_C_sf"/>
</dbReference>
<proteinExistence type="predicted"/>
<dbReference type="EMBL" id="PZZZ01000001">
    <property type="protein sequence ID" value="PTM98632.1"/>
    <property type="molecule type" value="Genomic_DNA"/>
</dbReference>
<feature type="domain" description="DUF1214" evidence="2">
    <location>
        <begin position="131"/>
        <end position="230"/>
    </location>
</feature>
<keyword evidence="1" id="KW-0472">Membrane</keyword>
<evidence type="ECO:0000313" key="3">
    <source>
        <dbReference type="EMBL" id="PTM98632.1"/>
    </source>
</evidence>
<gene>
    <name evidence="3" type="ORF">C7449_101297</name>
</gene>
<dbReference type="Pfam" id="PF06742">
    <property type="entry name" value="DUF1214"/>
    <property type="match status" value="1"/>
</dbReference>
<keyword evidence="1" id="KW-1133">Transmembrane helix</keyword>
<dbReference type="AlphaFoldDB" id="A0A2T5BI36"/>
<dbReference type="SUPFAM" id="SSF160935">
    <property type="entry name" value="VPA0735-like"/>
    <property type="match status" value="1"/>
</dbReference>
<evidence type="ECO:0000313" key="4">
    <source>
        <dbReference type="Proteomes" id="UP000241247"/>
    </source>
</evidence>
<keyword evidence="1" id="KW-0812">Transmembrane</keyword>
<name>A0A2T5BI36_MYCDI</name>
<dbReference type="InterPro" id="IPR010621">
    <property type="entry name" value="DUF1214"/>
</dbReference>
<dbReference type="Proteomes" id="UP000241247">
    <property type="component" value="Unassembled WGS sequence"/>
</dbReference>
<organism evidence="3 4">
    <name type="scientific">Mycoplana dimorpha</name>
    <dbReference type="NCBI Taxonomy" id="28320"/>
    <lineage>
        <taxon>Bacteria</taxon>
        <taxon>Pseudomonadati</taxon>
        <taxon>Pseudomonadota</taxon>
        <taxon>Alphaproteobacteria</taxon>
        <taxon>Hyphomicrobiales</taxon>
        <taxon>Rhizobiaceae</taxon>
        <taxon>Mycoplana</taxon>
    </lineage>
</organism>
<dbReference type="Gene3D" id="2.60.120.600">
    <property type="entry name" value="Domain of unknown function DUF1214, C-terminal domain"/>
    <property type="match status" value="1"/>
</dbReference>
<sequence length="254" mass="26172">MVPTGRPPAAAPTGTPELSAAAIEMGIDFGAESCKVLAGASGRGSLRPAPAVKSNRKAALFRIPLLVALALAITFGCGTLSAVWALKATIGFGSIALGPWVAFPNAQTDRADPYAKAHRARDGALLFGSAEGLMFRASHDSNGRTLSGRCAYDIVGLTPPARFWTLHATTPEGRPLPLASVLPAGLNSWTVLRGADNNATIHVAASARPGNWLAVAPDQPFRLVLTLLDTPTAGSSGVIDLTMPAIVQTECSDA</sequence>
<reference evidence="3 4" key="1">
    <citation type="submission" date="2018-04" db="EMBL/GenBank/DDBJ databases">
        <title>Genomic Encyclopedia of Type Strains, Phase IV (KMG-IV): sequencing the most valuable type-strain genomes for metagenomic binning, comparative biology and taxonomic classification.</title>
        <authorList>
            <person name="Goeker M."/>
        </authorList>
    </citation>
    <scope>NUCLEOTIDE SEQUENCE [LARGE SCALE GENOMIC DNA]</scope>
    <source>
        <strain evidence="3 4">DSM 7138</strain>
    </source>
</reference>
<evidence type="ECO:0000259" key="2">
    <source>
        <dbReference type="Pfam" id="PF06742"/>
    </source>
</evidence>
<feature type="transmembrane region" description="Helical" evidence="1">
    <location>
        <begin position="63"/>
        <end position="86"/>
    </location>
</feature>